<dbReference type="PANTHER" id="PTHR12677">
    <property type="entry name" value="GOLGI APPARATUS MEMBRANE PROTEIN TVP38-RELATED"/>
    <property type="match status" value="1"/>
</dbReference>
<proteinExistence type="inferred from homology"/>
<feature type="transmembrane region" description="Helical" evidence="6">
    <location>
        <begin position="183"/>
        <end position="203"/>
    </location>
</feature>
<evidence type="ECO:0000313" key="9">
    <source>
        <dbReference type="Proteomes" id="UP000609651"/>
    </source>
</evidence>
<feature type="domain" description="VTT" evidence="7">
    <location>
        <begin position="90"/>
        <end position="206"/>
    </location>
</feature>
<keyword evidence="2 6" id="KW-1003">Cell membrane</keyword>
<dbReference type="InterPro" id="IPR032816">
    <property type="entry name" value="VTT_dom"/>
</dbReference>
<keyword evidence="5 6" id="KW-0472">Membrane</keyword>
<dbReference type="EMBL" id="WTPX01000080">
    <property type="protein sequence ID" value="NNJ26471.1"/>
    <property type="molecule type" value="Genomic_DNA"/>
</dbReference>
<reference evidence="8 9" key="1">
    <citation type="journal article" date="2020" name="Syst. Appl. Microbiol.">
        <title>Alienimonas chondri sp. nov., a novel planctomycete isolated from the biofilm of the red alga Chondrus crispus.</title>
        <authorList>
            <person name="Vitorino I."/>
            <person name="Albuquerque L."/>
            <person name="Wiegand S."/>
            <person name="Kallscheuer N."/>
            <person name="da Costa M.S."/>
            <person name="Lobo-da-Cunha A."/>
            <person name="Jogler C."/>
            <person name="Lage O.M."/>
        </authorList>
    </citation>
    <scope>NUCLEOTIDE SEQUENCE [LARGE SCALE GENOMIC DNA]</scope>
    <source>
        <strain evidence="8 9">LzC2</strain>
    </source>
</reference>
<comment type="subcellular location">
    <subcellularLocation>
        <location evidence="1 6">Cell membrane</location>
        <topology evidence="1 6">Multi-pass membrane protein</topology>
    </subcellularLocation>
</comment>
<keyword evidence="4 6" id="KW-1133">Transmembrane helix</keyword>
<evidence type="ECO:0000256" key="1">
    <source>
        <dbReference type="ARBA" id="ARBA00004651"/>
    </source>
</evidence>
<evidence type="ECO:0000313" key="8">
    <source>
        <dbReference type="EMBL" id="NNJ26471.1"/>
    </source>
</evidence>
<dbReference type="InterPro" id="IPR015414">
    <property type="entry name" value="TMEM64"/>
</dbReference>
<comment type="similarity">
    <text evidence="6">Belongs to the TVP38/TMEM64 family.</text>
</comment>
<organism evidence="8 9">
    <name type="scientific">Alienimonas chondri</name>
    <dbReference type="NCBI Taxonomy" id="2681879"/>
    <lineage>
        <taxon>Bacteria</taxon>
        <taxon>Pseudomonadati</taxon>
        <taxon>Planctomycetota</taxon>
        <taxon>Planctomycetia</taxon>
        <taxon>Planctomycetales</taxon>
        <taxon>Planctomycetaceae</taxon>
        <taxon>Alienimonas</taxon>
    </lineage>
</organism>
<dbReference type="PANTHER" id="PTHR12677:SF59">
    <property type="entry name" value="GOLGI APPARATUS MEMBRANE PROTEIN TVP38-RELATED"/>
    <property type="match status" value="1"/>
</dbReference>
<name>A0ABX1VEQ6_9PLAN</name>
<keyword evidence="9" id="KW-1185">Reference proteome</keyword>
<protein>
    <recommendedName>
        <fullName evidence="6">TVP38/TMEM64 family membrane protein</fullName>
    </recommendedName>
</protein>
<evidence type="ECO:0000259" key="7">
    <source>
        <dbReference type="Pfam" id="PF09335"/>
    </source>
</evidence>
<dbReference type="Pfam" id="PF09335">
    <property type="entry name" value="VTT_dom"/>
    <property type="match status" value="1"/>
</dbReference>
<evidence type="ECO:0000256" key="5">
    <source>
        <dbReference type="ARBA" id="ARBA00023136"/>
    </source>
</evidence>
<gene>
    <name evidence="8" type="ORF">LzC2_25580</name>
</gene>
<sequence length="264" mass="28508">MKETPVPPDQTSSGSFWGKAGALTALVALAILLYWQFGDYLDLKTLAGYEERLRAFGRENPALLIAAAGGIYVTAIGLSIPGAALLTLVYAWLFSTVFGYWPGLLTSLAVVSFSSTAGATLAFLLSRYLFRDVVRSKFPDRVAAFDERFQKDGPFYLFTLRLIVAVPFFVINVVMGLTPIRVWTYWWVSQLGMFPGTLVYCYAGSQFPSLAVLAEEGAGGILDWKLGLALAALGVFPLVVKKVFQRSGPGTAEAPADAAPPETA</sequence>
<feature type="transmembrane region" description="Helical" evidence="6">
    <location>
        <begin position="99"/>
        <end position="125"/>
    </location>
</feature>
<dbReference type="RefSeq" id="WP_171187547.1">
    <property type="nucleotide sequence ID" value="NZ_WTPX01000080.1"/>
</dbReference>
<evidence type="ECO:0000256" key="4">
    <source>
        <dbReference type="ARBA" id="ARBA00022989"/>
    </source>
</evidence>
<feature type="transmembrane region" description="Helical" evidence="6">
    <location>
        <begin position="155"/>
        <end position="177"/>
    </location>
</feature>
<evidence type="ECO:0000256" key="2">
    <source>
        <dbReference type="ARBA" id="ARBA00022475"/>
    </source>
</evidence>
<dbReference type="Proteomes" id="UP000609651">
    <property type="component" value="Unassembled WGS sequence"/>
</dbReference>
<evidence type="ECO:0000256" key="3">
    <source>
        <dbReference type="ARBA" id="ARBA00022692"/>
    </source>
</evidence>
<keyword evidence="3 6" id="KW-0812">Transmembrane</keyword>
<feature type="transmembrane region" description="Helical" evidence="6">
    <location>
        <begin position="62"/>
        <end position="93"/>
    </location>
</feature>
<accession>A0ABX1VEQ6</accession>
<comment type="caution">
    <text evidence="8">The sequence shown here is derived from an EMBL/GenBank/DDBJ whole genome shotgun (WGS) entry which is preliminary data.</text>
</comment>
<evidence type="ECO:0000256" key="6">
    <source>
        <dbReference type="RuleBase" id="RU366058"/>
    </source>
</evidence>
<feature type="transmembrane region" description="Helical" evidence="6">
    <location>
        <begin position="20"/>
        <end position="41"/>
    </location>
</feature>